<evidence type="ECO:0000313" key="2">
    <source>
        <dbReference type="Proteomes" id="UP000770661"/>
    </source>
</evidence>
<proteinExistence type="predicted"/>
<dbReference type="OrthoDB" id="6363437at2759"/>
<comment type="caution">
    <text evidence="1">The sequence shown here is derived from an EMBL/GenBank/DDBJ whole genome shotgun (WGS) entry which is preliminary data.</text>
</comment>
<dbReference type="AlphaFoldDB" id="A0A8J4YD87"/>
<protein>
    <recommendedName>
        <fullName evidence="3">Reverse transcriptase domain-containing protein</fullName>
    </recommendedName>
</protein>
<gene>
    <name evidence="1" type="ORF">GWK47_037716</name>
</gene>
<name>A0A8J4YD87_CHIOP</name>
<keyword evidence="2" id="KW-1185">Reference proteome</keyword>
<organism evidence="1 2">
    <name type="scientific">Chionoecetes opilio</name>
    <name type="common">Atlantic snow crab</name>
    <name type="synonym">Cancer opilio</name>
    <dbReference type="NCBI Taxonomy" id="41210"/>
    <lineage>
        <taxon>Eukaryota</taxon>
        <taxon>Metazoa</taxon>
        <taxon>Ecdysozoa</taxon>
        <taxon>Arthropoda</taxon>
        <taxon>Crustacea</taxon>
        <taxon>Multicrustacea</taxon>
        <taxon>Malacostraca</taxon>
        <taxon>Eumalacostraca</taxon>
        <taxon>Eucarida</taxon>
        <taxon>Decapoda</taxon>
        <taxon>Pleocyemata</taxon>
        <taxon>Brachyura</taxon>
        <taxon>Eubrachyura</taxon>
        <taxon>Majoidea</taxon>
        <taxon>Majidae</taxon>
        <taxon>Chionoecetes</taxon>
    </lineage>
</organism>
<sequence length="259" mass="28436">MRRKQAGGEAAIHAMRRSSPKKTVKRFFSGRKNAFNSINRKTMLHNIKIKCPSLVTYADNTYSEPSNLYVNRSGSNKARVLESREGTTQGDPVAMAMYALGMSVLQEVIAFEKTKVKQVAYADDLSGAGKLQDLSHWWGLIQANGPTIGYTPNAAKSFLIVKPEHYDGAVNIFSGSGVVVTKEGQRHLGAVIGTEEYKKEYVGRKCLVGARGRCPVSPWPRPSLTQPTRHTRMACNIGGTSSCAPSRTSALTSDRWRNL</sequence>
<dbReference type="EMBL" id="JACEEZ010005097">
    <property type="protein sequence ID" value="KAG0725890.1"/>
    <property type="molecule type" value="Genomic_DNA"/>
</dbReference>
<dbReference type="Proteomes" id="UP000770661">
    <property type="component" value="Unassembled WGS sequence"/>
</dbReference>
<reference evidence="1" key="1">
    <citation type="submission" date="2020-07" db="EMBL/GenBank/DDBJ databases">
        <title>The High-quality genome of the commercially important snow crab, Chionoecetes opilio.</title>
        <authorList>
            <person name="Jeong J.-H."/>
            <person name="Ryu S."/>
        </authorList>
    </citation>
    <scope>NUCLEOTIDE SEQUENCE</scope>
    <source>
        <strain evidence="1">MADBK_172401_WGS</strain>
        <tissue evidence="1">Digestive gland</tissue>
    </source>
</reference>
<evidence type="ECO:0008006" key="3">
    <source>
        <dbReference type="Google" id="ProtNLM"/>
    </source>
</evidence>
<accession>A0A8J4YD87</accession>
<evidence type="ECO:0000313" key="1">
    <source>
        <dbReference type="EMBL" id="KAG0725890.1"/>
    </source>
</evidence>